<dbReference type="Pfam" id="PF14133">
    <property type="entry name" value="DUF4300"/>
    <property type="match status" value="1"/>
</dbReference>
<dbReference type="InterPro" id="IPR025389">
    <property type="entry name" value="DUF4300"/>
</dbReference>
<gene>
    <name evidence="2" type="ORF">CCAN12_730061</name>
</gene>
<feature type="domain" description="DUF4300" evidence="1">
    <location>
        <begin position="73"/>
        <end position="330"/>
    </location>
</feature>
<organism evidence="2 3">
    <name type="scientific">Capnocytophaga canimorsus</name>
    <dbReference type="NCBI Taxonomy" id="28188"/>
    <lineage>
        <taxon>Bacteria</taxon>
        <taxon>Pseudomonadati</taxon>
        <taxon>Bacteroidota</taxon>
        <taxon>Flavobacteriia</taxon>
        <taxon>Flavobacteriales</taxon>
        <taxon>Flavobacteriaceae</taxon>
        <taxon>Capnocytophaga</taxon>
    </lineage>
</organism>
<sequence length="342" mass="39375">MGNNKNIALKIKKIIYISTLNLKEIIMKGKSILIMGLAVAFVACNQQNKQTTNINSLTKQENVENQPFLKQMEYSNLVDKASQEEVKQAFANAGIAQANIEAFFENVNYFNNLVGDVGLVQQGFSTSDNLTPKYDQVSVIERWDKKHPNFPGYNCRITSLDLLRDFVEVKEPKTDVGLNLFVDNDALENNPKRVFSEREKEVFMNLYTNFPTPYVSDTQKHIENARKTWKEKGITFPHKNDRAKASLISVFFHSAITPEESELFVGHVGVLVPTTDNKLIFIEKLSFQEPYQAVKFNNRTELNDFLMHRYDVEWNQPTSIPFIFENDDLLEGYRPNENKVKQ</sequence>
<dbReference type="Proteomes" id="UP000044026">
    <property type="component" value="Unassembled WGS sequence"/>
</dbReference>
<evidence type="ECO:0000259" key="1">
    <source>
        <dbReference type="Pfam" id="PF14133"/>
    </source>
</evidence>
<dbReference type="EMBL" id="CDOE01000071">
    <property type="protein sequence ID" value="CEN38469.1"/>
    <property type="molecule type" value="Genomic_DNA"/>
</dbReference>
<reference evidence="2 3" key="1">
    <citation type="submission" date="2015-01" db="EMBL/GenBank/DDBJ databases">
        <authorList>
            <person name="Xiang T."/>
            <person name="Song Y."/>
            <person name="Huang L."/>
            <person name="Wang B."/>
            <person name="Wu P."/>
        </authorList>
    </citation>
    <scope>NUCLEOTIDE SEQUENCE [LARGE SCALE GENOMIC DNA]</scope>
    <source>
        <strain evidence="2 3">Cc12</strain>
    </source>
</reference>
<evidence type="ECO:0000313" key="3">
    <source>
        <dbReference type="Proteomes" id="UP000044026"/>
    </source>
</evidence>
<protein>
    <submittedName>
        <fullName evidence="2">Membrane associated protein</fullName>
    </submittedName>
</protein>
<evidence type="ECO:0000313" key="2">
    <source>
        <dbReference type="EMBL" id="CEN38469.1"/>
    </source>
</evidence>
<dbReference type="AlphaFoldDB" id="A0A0B7HII7"/>
<proteinExistence type="predicted"/>
<name>A0A0B7HII7_9FLAO</name>
<accession>A0A0B7HII7</accession>